<dbReference type="Proteomes" id="UP000304953">
    <property type="component" value="Unassembled WGS sequence"/>
</dbReference>
<organism evidence="1 2">
    <name type="scientific">Petralouisia muris</name>
    <dbReference type="NCBI Taxonomy" id="3032872"/>
    <lineage>
        <taxon>Bacteria</taxon>
        <taxon>Bacillati</taxon>
        <taxon>Bacillota</taxon>
        <taxon>Clostridia</taxon>
        <taxon>Lachnospirales</taxon>
        <taxon>Lachnospiraceae</taxon>
        <taxon>Petralouisia</taxon>
    </lineage>
</organism>
<comment type="caution">
    <text evidence="1">The sequence shown here is derived from an EMBL/GenBank/DDBJ whole genome shotgun (WGS) entry which is preliminary data.</text>
</comment>
<reference evidence="1" key="1">
    <citation type="submission" date="2019-04" db="EMBL/GenBank/DDBJ databases">
        <title>Microbes associate with the intestines of laboratory mice.</title>
        <authorList>
            <person name="Navarre W."/>
            <person name="Wong E."/>
            <person name="Huang K."/>
            <person name="Tropini C."/>
            <person name="Ng K."/>
            <person name="Yu B."/>
        </authorList>
    </citation>
    <scope>NUCLEOTIDE SEQUENCE</scope>
    <source>
        <strain evidence="1">NM01_1-7b</strain>
    </source>
</reference>
<gene>
    <name evidence="1" type="ORF">E5329_09980</name>
</gene>
<proteinExistence type="predicted"/>
<keyword evidence="2" id="KW-1185">Reference proteome</keyword>
<evidence type="ECO:0000313" key="2">
    <source>
        <dbReference type="Proteomes" id="UP000304953"/>
    </source>
</evidence>
<dbReference type="EMBL" id="SRYA01000017">
    <property type="protein sequence ID" value="TGY96350.1"/>
    <property type="molecule type" value="Genomic_DNA"/>
</dbReference>
<evidence type="ECO:0000313" key="1">
    <source>
        <dbReference type="EMBL" id="TGY96350.1"/>
    </source>
</evidence>
<protein>
    <submittedName>
        <fullName evidence="1">Uncharacterized protein</fullName>
    </submittedName>
</protein>
<accession>A0AC61RX43</accession>
<sequence>MSVYRDRKMENLFVFKYLLELKKHDLEKREIYNIQNHKIEELMKCAYHIPIYRKKFEAVGAVPEDFHCREDLVKFPVLTKSEIKEWITAELKRNPEKYQNYHVYTTSGSTGTPLKLCASPRENAYFAANWLRIAMENGVNPLLDQTMALKDPAIVAKGKDSILQKLGILRRHKVSFLAEGKVIAEEINRVRPDFLYAHRTKLMQTVEYARHKHIKLRHPKAYASISETLTNQSIRFFRKYLGNRLFTSYGSMETGACTFTRIGNIRKHIVTNDTHVINIVDEKNQLANKGRMLITNLFLHEFPIINYDIEDGAEIIRKNGVEYLTNIQGRMNDWITLEDGRKYDYHPFYAATENLEELLSFRVIQNNYHEVELELVADPAREINKEFLEKEITEKLEKVIADYDMKYHFIWKSEIEADSTGKLRFIVNRMKEGSS</sequence>
<name>A0AC61RX43_9FIRM</name>